<proteinExistence type="predicted"/>
<feature type="chain" id="PRO_5030178591" evidence="1">
    <location>
        <begin position="20"/>
        <end position="178"/>
    </location>
</feature>
<comment type="caution">
    <text evidence="2">The sequence shown here is derived from an EMBL/GenBank/DDBJ whole genome shotgun (WGS) entry which is preliminary data.</text>
</comment>
<evidence type="ECO:0000313" key="3">
    <source>
        <dbReference type="Proteomes" id="UP000319848"/>
    </source>
</evidence>
<dbReference type="OrthoDB" id="1144137at2"/>
<reference evidence="2 3" key="1">
    <citation type="journal article" date="2015" name="Stand. Genomic Sci.">
        <title>Genomic Encyclopedia of Bacterial and Archaeal Type Strains, Phase III: the genomes of soil and plant-associated and newly described type strains.</title>
        <authorList>
            <person name="Whitman W.B."/>
            <person name="Woyke T."/>
            <person name="Klenk H.P."/>
            <person name="Zhou Y."/>
            <person name="Lilburn T.G."/>
            <person name="Beck B.J."/>
            <person name="De Vos P."/>
            <person name="Vandamme P."/>
            <person name="Eisen J.A."/>
            <person name="Garrity G."/>
            <person name="Hugenholtz P."/>
            <person name="Kyrpides N.C."/>
        </authorList>
    </citation>
    <scope>NUCLEOTIDE SEQUENCE [LARGE SCALE GENOMIC DNA]</scope>
    <source>
        <strain evidence="2 3">CGMCC 1.7270</strain>
    </source>
</reference>
<gene>
    <name evidence="2" type="ORF">IP98_01946</name>
</gene>
<dbReference type="AlphaFoldDB" id="V6RWX2"/>
<feature type="signal peptide" evidence="1">
    <location>
        <begin position="1"/>
        <end position="19"/>
    </location>
</feature>
<keyword evidence="1" id="KW-0732">Signal</keyword>
<evidence type="ECO:0000256" key="1">
    <source>
        <dbReference type="SAM" id="SignalP"/>
    </source>
</evidence>
<name>V6RWX2_9FLAO</name>
<keyword evidence="3" id="KW-1185">Reference proteome</keyword>
<dbReference type="Proteomes" id="UP000319848">
    <property type="component" value="Unassembled WGS sequence"/>
</dbReference>
<accession>V6RWX2</accession>
<protein>
    <submittedName>
        <fullName evidence="2">Uncharacterized protein</fullName>
    </submittedName>
</protein>
<organism evidence="2 3">
    <name type="scientific">Flavobacterium cauense R2A-7</name>
    <dbReference type="NCBI Taxonomy" id="1341154"/>
    <lineage>
        <taxon>Bacteria</taxon>
        <taxon>Pseudomonadati</taxon>
        <taxon>Bacteroidota</taxon>
        <taxon>Flavobacteriia</taxon>
        <taxon>Flavobacteriales</taxon>
        <taxon>Flavobacteriaceae</taxon>
        <taxon>Flavobacterium</taxon>
    </lineage>
</organism>
<dbReference type="EMBL" id="VLKQ01000008">
    <property type="protein sequence ID" value="TWI11778.1"/>
    <property type="molecule type" value="Genomic_DNA"/>
</dbReference>
<sequence>MKKVFLGVVAIVFSGNCFAQNTNVQQEVKTTVTTIKDSDGEKKIISTKELKEVQDVELKDAESKKINKEMTLAPAQVTEKIQVTVDGVSRYVDKDRSGYYMYKGEKYQMLLDKVGYTIMNPTTKKQLAVLRETSNNGFIVKGKTRISMGHFDNDGNLVIESYDEKTDSIMKEKAELIK</sequence>
<dbReference type="RefSeq" id="WP_023571916.1">
    <property type="nucleotide sequence ID" value="NZ_AVBI01000024.1"/>
</dbReference>
<evidence type="ECO:0000313" key="2">
    <source>
        <dbReference type="EMBL" id="TWI11778.1"/>
    </source>
</evidence>